<comment type="caution">
    <text evidence="4">The sequence shown here is derived from an EMBL/GenBank/DDBJ whole genome shotgun (WGS) entry which is preliminary data.</text>
</comment>
<evidence type="ECO:0000313" key="5">
    <source>
        <dbReference type="Proteomes" id="UP000606974"/>
    </source>
</evidence>
<evidence type="ECO:0000313" key="4">
    <source>
        <dbReference type="EMBL" id="KAF7502602.1"/>
    </source>
</evidence>
<name>A0A8H7DYE3_9EURO</name>
<dbReference type="InterPro" id="IPR050194">
    <property type="entry name" value="Glycosyltransferase_grp1"/>
</dbReference>
<keyword evidence="1" id="KW-0808">Transferase</keyword>
<feature type="domain" description="Glycosyltransferase subfamily 4-like N-terminal" evidence="3">
    <location>
        <begin position="69"/>
        <end position="207"/>
    </location>
</feature>
<evidence type="ECO:0000259" key="2">
    <source>
        <dbReference type="Pfam" id="PF00534"/>
    </source>
</evidence>
<dbReference type="InterPro" id="IPR028098">
    <property type="entry name" value="Glyco_trans_4-like_N"/>
</dbReference>
<dbReference type="PANTHER" id="PTHR45947:SF13">
    <property type="entry name" value="TRANSFERASE"/>
    <property type="match status" value="1"/>
</dbReference>
<protein>
    <recommendedName>
        <fullName evidence="6">Glycosyl transferase family 1 domain-containing protein</fullName>
    </recommendedName>
</protein>
<gene>
    <name evidence="4" type="ORF">GJ744_005443</name>
</gene>
<dbReference type="GO" id="GO:0016757">
    <property type="term" value="F:glycosyltransferase activity"/>
    <property type="evidence" value="ECO:0007669"/>
    <property type="project" value="UniProtKB-KW"/>
</dbReference>
<dbReference type="Pfam" id="PF13439">
    <property type="entry name" value="Glyco_transf_4"/>
    <property type="match status" value="1"/>
</dbReference>
<proteinExistence type="predicted"/>
<dbReference type="Pfam" id="PF00534">
    <property type="entry name" value="Glycos_transf_1"/>
    <property type="match status" value="1"/>
</dbReference>
<dbReference type="PANTHER" id="PTHR45947">
    <property type="entry name" value="SULFOQUINOVOSYL TRANSFERASE SQD2"/>
    <property type="match status" value="1"/>
</dbReference>
<keyword evidence="1" id="KW-0328">Glycosyltransferase</keyword>
<dbReference type="Gene3D" id="3.40.50.2000">
    <property type="entry name" value="Glycogen Phosphorylase B"/>
    <property type="match status" value="2"/>
</dbReference>
<keyword evidence="5" id="KW-1185">Reference proteome</keyword>
<evidence type="ECO:0000256" key="1">
    <source>
        <dbReference type="ARBA" id="ARBA00022676"/>
    </source>
</evidence>
<dbReference type="SUPFAM" id="SSF53756">
    <property type="entry name" value="UDP-Glycosyltransferase/glycogen phosphorylase"/>
    <property type="match status" value="1"/>
</dbReference>
<evidence type="ECO:0008006" key="6">
    <source>
        <dbReference type="Google" id="ProtNLM"/>
    </source>
</evidence>
<dbReference type="EMBL" id="JAACFV010000235">
    <property type="protein sequence ID" value="KAF7502602.1"/>
    <property type="molecule type" value="Genomic_DNA"/>
</dbReference>
<sequence>MPSTTGPSSFLAEDNSQTTLKQSLKQAALEREENISPIMAPTLSKMQSVNKLRIAIVAPLYYTIPPTKYGGTERVVTYLIDGLVSLGHSVTLYAAEGCKTGAELVQCTPITLHDAGITGTIAEMQYPYTLQLKRVLADLTSYDVVNIHHGIFPFQRDIFDRPGPYVWTDHCELHVENKGETLQILYNNANAGATSISNSQRDILTGAEYWLETIYHGLPKYLLAPVASTKPEYLAFLGRLAPEKGAPDAVRISALAGKHLKVAAKREDIHDTYFKESVKPLFEKHDVDYIGEIADAGKSVFLSGAVALIFPIAWKEPFGLVMIEAMACGTPVIAYNKGAVPEVVEDGVTGFIVNNVEEAAGRVADAAKLDRGRIRAEFEKRWTSVTMAQKYEELFYRIRDGTAWTHATPSGTNSFMSQGDSSDNVTDSADTAAHVCPGHQHCTQARAGHATDELPNSMAGLQLADTDTKE</sequence>
<evidence type="ECO:0000259" key="3">
    <source>
        <dbReference type="Pfam" id="PF13439"/>
    </source>
</evidence>
<dbReference type="InterPro" id="IPR001296">
    <property type="entry name" value="Glyco_trans_1"/>
</dbReference>
<reference evidence="4" key="1">
    <citation type="submission" date="2020-02" db="EMBL/GenBank/DDBJ databases">
        <authorList>
            <person name="Palmer J.M."/>
        </authorList>
    </citation>
    <scope>NUCLEOTIDE SEQUENCE</scope>
    <source>
        <strain evidence="4">EPUS1.4</strain>
        <tissue evidence="4">Thallus</tissue>
    </source>
</reference>
<accession>A0A8H7DYE3</accession>
<dbReference type="AlphaFoldDB" id="A0A8H7DYE3"/>
<dbReference type="OrthoDB" id="512920at2759"/>
<organism evidence="4 5">
    <name type="scientific">Endocarpon pusillum</name>
    <dbReference type="NCBI Taxonomy" id="364733"/>
    <lineage>
        <taxon>Eukaryota</taxon>
        <taxon>Fungi</taxon>
        <taxon>Dikarya</taxon>
        <taxon>Ascomycota</taxon>
        <taxon>Pezizomycotina</taxon>
        <taxon>Eurotiomycetes</taxon>
        <taxon>Chaetothyriomycetidae</taxon>
        <taxon>Verrucariales</taxon>
        <taxon>Verrucariaceae</taxon>
        <taxon>Endocarpon</taxon>
    </lineage>
</organism>
<dbReference type="CDD" id="cd03802">
    <property type="entry name" value="GT4_AviGT4-like"/>
    <property type="match status" value="1"/>
</dbReference>
<dbReference type="Proteomes" id="UP000606974">
    <property type="component" value="Unassembled WGS sequence"/>
</dbReference>
<feature type="domain" description="Glycosyl transferase family 1" evidence="2">
    <location>
        <begin position="228"/>
        <end position="370"/>
    </location>
</feature>